<dbReference type="Proteomes" id="UP000616151">
    <property type="component" value="Unassembled WGS sequence"/>
</dbReference>
<proteinExistence type="predicted"/>
<name>A0ACC5RDY2_9HYPH</name>
<evidence type="ECO:0000313" key="1">
    <source>
        <dbReference type="EMBL" id="MBK1870837.1"/>
    </source>
</evidence>
<protein>
    <submittedName>
        <fullName evidence="1">N-acyl homoserine lactonase family protein</fullName>
    </submittedName>
</protein>
<evidence type="ECO:0000313" key="2">
    <source>
        <dbReference type="Proteomes" id="UP000616151"/>
    </source>
</evidence>
<reference evidence="1" key="1">
    <citation type="submission" date="2021-01" db="EMBL/GenBank/DDBJ databases">
        <authorList>
            <person name="Sun Q."/>
        </authorList>
    </citation>
    <scope>NUCLEOTIDE SEQUENCE</scope>
    <source>
        <strain evidence="1">YIM B02566</strain>
    </source>
</reference>
<comment type="caution">
    <text evidence="1">The sequence shown here is derived from an EMBL/GenBank/DDBJ whole genome shotgun (WGS) entry which is preliminary data.</text>
</comment>
<sequence>MADYSIHVLEYARTRNYPKAALVYGAFEEVRVTLPYSYILLRGRGHVALVDVGYSHKDHGKYLAEKYGIENWRPPRTVLSECGIAPEDVDTVFITHAHFDHFGNVEDFPNATFYIQREEIERWSWVLSLPDRMRWMTASLDPASILHAAELSAVGRLKWVDGCWEDVIPGVDLHLARDSHTYGSMWVAVRNDGAKVSQDVWVLAGDLVVQFDNIERDGSLIDVETMYNPGAQTVGSYTNIIIAMAAMMKLVGHEARRIIPVHEARLGERFPSRISREDLRISEICLADGAVSAVKS</sequence>
<organism evidence="1 2">
    <name type="scientific">Taklimakanibacter albus</name>
    <dbReference type="NCBI Taxonomy" id="2800327"/>
    <lineage>
        <taxon>Bacteria</taxon>
        <taxon>Pseudomonadati</taxon>
        <taxon>Pseudomonadota</taxon>
        <taxon>Alphaproteobacteria</taxon>
        <taxon>Hyphomicrobiales</taxon>
        <taxon>Aestuariivirgaceae</taxon>
        <taxon>Taklimakanibacter</taxon>
    </lineage>
</organism>
<accession>A0ACC5RDY2</accession>
<gene>
    <name evidence="1" type="ORF">JHL16_31010</name>
</gene>
<keyword evidence="2" id="KW-1185">Reference proteome</keyword>
<dbReference type="EMBL" id="JAENHL010000008">
    <property type="protein sequence ID" value="MBK1870837.1"/>
    <property type="molecule type" value="Genomic_DNA"/>
</dbReference>